<evidence type="ECO:0000259" key="2">
    <source>
        <dbReference type="PROSITE" id="PS50994"/>
    </source>
</evidence>
<dbReference type="GO" id="GO:0003676">
    <property type="term" value="F:nucleic acid binding"/>
    <property type="evidence" value="ECO:0007669"/>
    <property type="project" value="InterPro"/>
</dbReference>
<dbReference type="GO" id="GO:0008233">
    <property type="term" value="F:peptidase activity"/>
    <property type="evidence" value="ECO:0007669"/>
    <property type="project" value="UniProtKB-KW"/>
</dbReference>
<dbReference type="GO" id="GO:0015074">
    <property type="term" value="P:DNA integration"/>
    <property type="evidence" value="ECO:0007669"/>
    <property type="project" value="InterPro"/>
</dbReference>
<dbReference type="InterPro" id="IPR021109">
    <property type="entry name" value="Peptidase_aspartic_dom_sf"/>
</dbReference>
<dbReference type="CDD" id="cd01650">
    <property type="entry name" value="RT_nLTR_like"/>
    <property type="match status" value="1"/>
</dbReference>
<organism evidence="3">
    <name type="scientific">Tanacetum cinerariifolium</name>
    <name type="common">Dalmatian daisy</name>
    <name type="synonym">Chrysanthemum cinerariifolium</name>
    <dbReference type="NCBI Taxonomy" id="118510"/>
    <lineage>
        <taxon>Eukaryota</taxon>
        <taxon>Viridiplantae</taxon>
        <taxon>Streptophyta</taxon>
        <taxon>Embryophyta</taxon>
        <taxon>Tracheophyta</taxon>
        <taxon>Spermatophyta</taxon>
        <taxon>Magnoliopsida</taxon>
        <taxon>eudicotyledons</taxon>
        <taxon>Gunneridae</taxon>
        <taxon>Pentapetalae</taxon>
        <taxon>asterids</taxon>
        <taxon>campanulids</taxon>
        <taxon>Asterales</taxon>
        <taxon>Asteraceae</taxon>
        <taxon>Asteroideae</taxon>
        <taxon>Anthemideae</taxon>
        <taxon>Anthemidinae</taxon>
        <taxon>Tanacetum</taxon>
    </lineage>
</organism>
<feature type="compositionally biased region" description="Basic and acidic residues" evidence="1">
    <location>
        <begin position="1220"/>
        <end position="1240"/>
    </location>
</feature>
<gene>
    <name evidence="3" type="ORF">Tci_021742</name>
</gene>
<evidence type="ECO:0000256" key="1">
    <source>
        <dbReference type="SAM" id="MobiDB-lite"/>
    </source>
</evidence>
<dbReference type="InterPro" id="IPR036397">
    <property type="entry name" value="RNaseH_sf"/>
</dbReference>
<dbReference type="Gene3D" id="3.30.420.10">
    <property type="entry name" value="Ribonuclease H-like superfamily/Ribonuclease H"/>
    <property type="match status" value="1"/>
</dbReference>
<protein>
    <submittedName>
        <fullName evidence="3">Retrotransposon Gag domain, retroviral aspartyl protease</fullName>
    </submittedName>
</protein>
<feature type="domain" description="Integrase catalytic" evidence="2">
    <location>
        <begin position="842"/>
        <end position="1037"/>
    </location>
</feature>
<feature type="region of interest" description="Disordered" evidence="1">
    <location>
        <begin position="1659"/>
        <end position="1697"/>
    </location>
</feature>
<dbReference type="EMBL" id="BKCJ010002612">
    <property type="protein sequence ID" value="GEU49764.1"/>
    <property type="molecule type" value="Genomic_DNA"/>
</dbReference>
<dbReference type="InterPro" id="IPR043502">
    <property type="entry name" value="DNA/RNA_pol_sf"/>
</dbReference>
<dbReference type="CDD" id="cd00303">
    <property type="entry name" value="retropepsin_like"/>
    <property type="match status" value="1"/>
</dbReference>
<dbReference type="PROSITE" id="PS50994">
    <property type="entry name" value="INTEGRASE"/>
    <property type="match status" value="1"/>
</dbReference>
<dbReference type="InterPro" id="IPR012337">
    <property type="entry name" value="RNaseH-like_sf"/>
</dbReference>
<accession>A0A6L2KPD5</accession>
<comment type="caution">
    <text evidence="3">The sequence shown here is derived from an EMBL/GenBank/DDBJ whole genome shotgun (WGS) entry which is preliminary data.</text>
</comment>
<feature type="region of interest" description="Disordered" evidence="1">
    <location>
        <begin position="1382"/>
        <end position="1417"/>
    </location>
</feature>
<keyword evidence="3" id="KW-0378">Hydrolase</keyword>
<dbReference type="InterPro" id="IPR043128">
    <property type="entry name" value="Rev_trsase/Diguanyl_cyclase"/>
</dbReference>
<dbReference type="InterPro" id="IPR001584">
    <property type="entry name" value="Integrase_cat-core"/>
</dbReference>
<dbReference type="Gene3D" id="2.40.70.10">
    <property type="entry name" value="Acid Proteases"/>
    <property type="match status" value="1"/>
</dbReference>
<sequence length="1697" mass="194810">MTADENSKYESDTEEPPFEKITFNTDQKIKISLEEPPMDLELKPLPDNLEYVFLEEPSFLPVIISSQLFKENKNKLVSVLKKHKQAFVWKTTYILGICPPFSPATFQRCMLAIFHDMIEESVEVFMDDFFVFRSSFDHYLNNLDKKLQRCEDAHLVLNWKNVTLWLKNELCLDAKYLKQECVDAIEVMDIQNSGLQFTWSQKPRGNDGFLKKIDRIMVSGFHMFCVVHKLKNLKKPLCKLLYYKGNLHSNVNMLRDELDRVQTRLDSDPFNEDIRQEEATARAAFNEACLMEEKFLNRSRIDVVTNADGILFENDNVADVFVSHYETFLGQPGTTSGFNDSDLFRVKLADQEALDMTRNVSRQEVKSTLFSMGNDKAPGPDGYTAAFFKESWDIVADDFVAAVCEFFTNESLGVLISPNQSTFVPGRSIADNILLTQELMHNYHLDRGLPRCAFKVDIQKAYDTVDWEFLKQVLIGFGFHTRMITWIMECVSTTSFSISINGSLYDPLSPHLFTLIMEILTLMLQRSVRNAFVFTYHRYCSKLELINLCFADDLFLFARRDVVSVSVIKNALFEFKEASGLVPSLPKSPTYFCNVPNFTKIAILQTLPFEEGRLPMKYLGRAKVSWEVLCLPKEEEGLDVRRLDLFNKALMVLHIWKLLTLKESLWSRAGLSSLSKVKEVFCNGVWTWPRYLLDKYPLPCLINVLNIRPNAPDQLEWHNELGLSKPFSVATVWSTIRPRNAKVDWCKVGWLSSCIPRHALNFWKSSRSVIAKLVMAVMAYFVWQERNVRLFKNSKRSVNQVIEVIFSSVRLKLLSCRLKKSKDADHLSRIEKEETSDDNEDNDNFPGETLMEINIKDDPWFADFANYLVSNIIPKGMTYQQKNKFFSDVKHYFREEPYLFKSLSAMCLNGPKRKLYQQMMPELLLLFCRFGIPEALISDRGTHFCNEIMEKTMKRYGINHRFSTSYHPQTSGQIENTNRALKRFLENIVKDNPAIWSRKHDDALWAFRTAYKTPTGVTKIVLLGLESVPLTSRFVGMRGCIFNKSLFGIFHAVLSDLGHLSRLHRSNVSFHQALDLNFFDEAVLTTGRLVIGSPCGGSDMVIKDLDLEPKVDAMMRDFLEHVLSLFAPSRSSESTSFKKSLRCWFGSSNRSPWNEHPFCTTGWYRIKEYLSFGSIAENRNMVQTQNSKNNNPPDLIATQLAGIAAKLEVFETMKEDIAALKEGERPRSRSSRNGEGESSWRGRQPQRPYNKIDFSIFSSGDPRGWLMKAEKYFKYYQIPDEEKSFFWEELVQAFTRSFGLAEFQNPDEFLCSIKQTGSVHEYRQEFAKRSSRVSNWPDHCLLGVFLNGLKDELKSYVRIHKPHTVYSAMSLALEFESKLTTHRPGKNASWTPNSKSFQPDPKPTTFTPIPTSTQPKYTPRILDTEKQNRFLKGECFRCGDKYEPGHLCKTGTLKVLEANKDVEEPLTTDLTNHESDPEETVEISLHAILGKPHPTTMKVHGMLHSTEVLILIDGGSTHNFISDVLVNELKLTSKPMAPFGVQIGNEDIIQCSNICKNLPVQVNELKITQDFHPFSLGGADLVLGIQWLATLNTVQANWEEMFMVFKIDRKQYKLQGVVSGLQKSSSFQHLAIDPEIPPCIPAPLQPIVTPYMAVFEEPQDLPPTRSQDHSITLLPNSTPPNIRPYRYSHSQKPEIEK</sequence>
<keyword evidence="3" id="KW-0645">Protease</keyword>
<dbReference type="Pfam" id="PF00078">
    <property type="entry name" value="RVT_1"/>
    <property type="match status" value="1"/>
</dbReference>
<dbReference type="PANTHER" id="PTHR33116:SF76">
    <property type="entry name" value="DUF4283 DOMAIN-CONTAINING PROTEIN"/>
    <property type="match status" value="1"/>
</dbReference>
<dbReference type="Pfam" id="PF08284">
    <property type="entry name" value="RVP_2"/>
    <property type="match status" value="1"/>
</dbReference>
<dbReference type="SUPFAM" id="SSF53098">
    <property type="entry name" value="Ribonuclease H-like"/>
    <property type="match status" value="1"/>
</dbReference>
<dbReference type="SUPFAM" id="SSF56672">
    <property type="entry name" value="DNA/RNA polymerases"/>
    <property type="match status" value="1"/>
</dbReference>
<name>A0A6L2KPD5_TANCI</name>
<proteinExistence type="predicted"/>
<dbReference type="GO" id="GO:0006508">
    <property type="term" value="P:proteolysis"/>
    <property type="evidence" value="ECO:0007669"/>
    <property type="project" value="UniProtKB-KW"/>
</dbReference>
<feature type="compositionally biased region" description="Polar residues" evidence="1">
    <location>
        <begin position="1388"/>
        <end position="1397"/>
    </location>
</feature>
<dbReference type="Gene3D" id="3.30.70.270">
    <property type="match status" value="1"/>
</dbReference>
<reference evidence="3" key="1">
    <citation type="journal article" date="2019" name="Sci. Rep.">
        <title>Draft genome of Tanacetum cinerariifolium, the natural source of mosquito coil.</title>
        <authorList>
            <person name="Yamashiro T."/>
            <person name="Shiraishi A."/>
            <person name="Satake H."/>
            <person name="Nakayama K."/>
        </authorList>
    </citation>
    <scope>NUCLEOTIDE SEQUENCE</scope>
</reference>
<evidence type="ECO:0000313" key="3">
    <source>
        <dbReference type="EMBL" id="GEU49764.1"/>
    </source>
</evidence>
<dbReference type="PANTHER" id="PTHR33116">
    <property type="entry name" value="REVERSE TRANSCRIPTASE ZINC-BINDING DOMAIN-CONTAINING PROTEIN-RELATED-RELATED"/>
    <property type="match status" value="1"/>
</dbReference>
<feature type="compositionally biased region" description="Polar residues" evidence="1">
    <location>
        <begin position="1404"/>
        <end position="1416"/>
    </location>
</feature>
<dbReference type="InterPro" id="IPR000477">
    <property type="entry name" value="RT_dom"/>
</dbReference>
<feature type="region of interest" description="Disordered" evidence="1">
    <location>
        <begin position="1220"/>
        <end position="1246"/>
    </location>
</feature>